<organism evidence="1 2">
    <name type="scientific">Neoarthrinium moseri</name>
    <dbReference type="NCBI Taxonomy" id="1658444"/>
    <lineage>
        <taxon>Eukaryota</taxon>
        <taxon>Fungi</taxon>
        <taxon>Dikarya</taxon>
        <taxon>Ascomycota</taxon>
        <taxon>Pezizomycotina</taxon>
        <taxon>Sordariomycetes</taxon>
        <taxon>Xylariomycetidae</taxon>
        <taxon>Amphisphaeriales</taxon>
        <taxon>Apiosporaceae</taxon>
        <taxon>Neoarthrinium</taxon>
    </lineage>
</organism>
<name>A0A9P9WEW6_9PEZI</name>
<evidence type="ECO:0000313" key="2">
    <source>
        <dbReference type="Proteomes" id="UP000829685"/>
    </source>
</evidence>
<gene>
    <name evidence="1" type="ORF">JX265_010089</name>
</gene>
<comment type="caution">
    <text evidence="1">The sequence shown here is derived from an EMBL/GenBank/DDBJ whole genome shotgun (WGS) entry which is preliminary data.</text>
</comment>
<evidence type="ECO:0000313" key="1">
    <source>
        <dbReference type="EMBL" id="KAI1860165.1"/>
    </source>
</evidence>
<accession>A0A9P9WEW6</accession>
<keyword evidence="2" id="KW-1185">Reference proteome</keyword>
<dbReference type="Proteomes" id="UP000829685">
    <property type="component" value="Unassembled WGS sequence"/>
</dbReference>
<sequence length="153" mass="16745">MRFRSGALKRPWWMDGIILQVIGKRDDLPNSKLRETISPAPSRAPGSLAYLISLAISRGLPPTAPLADGEGEFTSQDVITCCIGRIARSPDPNGGAASFKSLWRTTHRTPPLVLSQISFPGQWATSSMIDNSQSEDRDAESFGREMFPLIIAF</sequence>
<dbReference type="AlphaFoldDB" id="A0A9P9WEW6"/>
<protein>
    <submittedName>
        <fullName evidence="1">Uncharacterized protein</fullName>
    </submittedName>
</protein>
<dbReference type="EMBL" id="JAFIMR010000032">
    <property type="protein sequence ID" value="KAI1860165.1"/>
    <property type="molecule type" value="Genomic_DNA"/>
</dbReference>
<proteinExistence type="predicted"/>
<reference evidence="1" key="1">
    <citation type="submission" date="2021-03" db="EMBL/GenBank/DDBJ databases">
        <title>Revisited historic fungal species revealed as producer of novel bioactive compounds through whole genome sequencing and comparative genomics.</title>
        <authorList>
            <person name="Vignolle G.A."/>
            <person name="Hochenegger N."/>
            <person name="Mach R.L."/>
            <person name="Mach-Aigner A.R."/>
            <person name="Javad Rahimi M."/>
            <person name="Salim K.A."/>
            <person name="Chan C.M."/>
            <person name="Lim L.B.L."/>
            <person name="Cai F."/>
            <person name="Druzhinina I.S."/>
            <person name="U'Ren J.M."/>
            <person name="Derntl C."/>
        </authorList>
    </citation>
    <scope>NUCLEOTIDE SEQUENCE</scope>
    <source>
        <strain evidence="1">TUCIM 5799</strain>
    </source>
</reference>